<evidence type="ECO:0000256" key="1">
    <source>
        <dbReference type="SAM" id="Phobius"/>
    </source>
</evidence>
<proteinExistence type="predicted"/>
<feature type="transmembrane region" description="Helical" evidence="1">
    <location>
        <begin position="71"/>
        <end position="90"/>
    </location>
</feature>
<keyword evidence="1" id="KW-0812">Transmembrane</keyword>
<gene>
    <name evidence="2" type="ORF">ATB98_00425</name>
</gene>
<sequence length="94" mass="10878">MPDGKRPCVEQRAKVENAPTRSYVFWIVRNRNLTNLMSQRETEHHFQFDKQMREAGKDAYRVISRAESRRSWISLALAIAIVLAVAAFILPTAF</sequence>
<organism evidence="2 3">
    <name type="scientific">Sinorhizobium saheli</name>
    <dbReference type="NCBI Taxonomy" id="36856"/>
    <lineage>
        <taxon>Bacteria</taxon>
        <taxon>Pseudomonadati</taxon>
        <taxon>Pseudomonadota</taxon>
        <taxon>Alphaproteobacteria</taxon>
        <taxon>Hyphomicrobiales</taxon>
        <taxon>Rhizobiaceae</taxon>
        <taxon>Sinorhizobium/Ensifer group</taxon>
        <taxon>Sinorhizobium</taxon>
    </lineage>
</organism>
<keyword evidence="1" id="KW-1133">Transmembrane helix</keyword>
<comment type="caution">
    <text evidence="2">The sequence shown here is derived from an EMBL/GenBank/DDBJ whole genome shotgun (WGS) entry which is preliminary data.</text>
</comment>
<dbReference type="RefSeq" id="WP_066870349.1">
    <property type="nucleotide sequence ID" value="NZ_LNQB01000060.1"/>
</dbReference>
<keyword evidence="1" id="KW-0472">Membrane</keyword>
<keyword evidence="3" id="KW-1185">Reference proteome</keyword>
<evidence type="ECO:0000313" key="3">
    <source>
        <dbReference type="Proteomes" id="UP000078507"/>
    </source>
</evidence>
<name>A0A178YM57_SINSA</name>
<accession>A0A178YM57</accession>
<dbReference type="EMBL" id="LNQB01000060">
    <property type="protein sequence ID" value="OAP48632.1"/>
    <property type="molecule type" value="Genomic_DNA"/>
</dbReference>
<evidence type="ECO:0000313" key="2">
    <source>
        <dbReference type="EMBL" id="OAP48632.1"/>
    </source>
</evidence>
<dbReference type="Proteomes" id="UP000078507">
    <property type="component" value="Unassembled WGS sequence"/>
</dbReference>
<reference evidence="2 3" key="1">
    <citation type="submission" date="2015-11" db="EMBL/GenBank/DDBJ databases">
        <title>Ensifer anhuiense sp. nov., an effective nitrogen fixation bacterium with Glycine soja.</title>
        <authorList>
            <person name="Yan H."/>
            <person name="Chen W."/>
        </authorList>
    </citation>
    <scope>NUCLEOTIDE SEQUENCE [LARGE SCALE GENOMIC DNA]</scope>
    <source>
        <strain evidence="2 3">LMG 7837</strain>
    </source>
</reference>
<protein>
    <submittedName>
        <fullName evidence="2">Uncharacterized protein</fullName>
    </submittedName>
</protein>
<dbReference type="AlphaFoldDB" id="A0A178YM57"/>